<dbReference type="Proteomes" id="UP000836841">
    <property type="component" value="Chromosome 7"/>
</dbReference>
<keyword evidence="8" id="KW-1185">Reference proteome</keyword>
<keyword evidence="3" id="KW-0371">Homeobox</keyword>
<dbReference type="AlphaFoldDB" id="A0AAU9T8T6"/>
<dbReference type="PANTHER" id="PTHR45654">
    <property type="entry name" value="HOMEOBOX-LEUCINE ZIPPER PROTEIN MERISTEM L1"/>
    <property type="match status" value="1"/>
</dbReference>
<organism evidence="7 8">
    <name type="scientific">Thlaspi arvense</name>
    <name type="common">Field penny-cress</name>
    <dbReference type="NCBI Taxonomy" id="13288"/>
    <lineage>
        <taxon>Eukaryota</taxon>
        <taxon>Viridiplantae</taxon>
        <taxon>Streptophyta</taxon>
        <taxon>Embryophyta</taxon>
        <taxon>Tracheophyta</taxon>
        <taxon>Spermatophyta</taxon>
        <taxon>Magnoliopsida</taxon>
        <taxon>eudicotyledons</taxon>
        <taxon>Gunneridae</taxon>
        <taxon>Pentapetalae</taxon>
        <taxon>rosids</taxon>
        <taxon>malvids</taxon>
        <taxon>Brassicales</taxon>
        <taxon>Brassicaceae</taxon>
        <taxon>Thlaspideae</taxon>
        <taxon>Thlaspi</taxon>
    </lineage>
</organism>
<protein>
    <recommendedName>
        <fullName evidence="6">START domain-containing protein</fullName>
    </recommendedName>
</protein>
<evidence type="ECO:0000256" key="3">
    <source>
        <dbReference type="ARBA" id="ARBA00023155"/>
    </source>
</evidence>
<dbReference type="PANTHER" id="PTHR45654:SF63">
    <property type="entry name" value="HOMEOBOX-LEUCINE ZIPPER PROTEIN HDG8"/>
    <property type="match status" value="1"/>
</dbReference>
<keyword evidence="5" id="KW-0539">Nucleus</keyword>
<evidence type="ECO:0000256" key="5">
    <source>
        <dbReference type="ARBA" id="ARBA00023242"/>
    </source>
</evidence>
<gene>
    <name evidence="7" type="ORF">TAV2_LOCUS24492</name>
</gene>
<sequence length="415" mass="46170">MDITQLTETAACAVEELKRLFFTEEAFWVKSAIDGTYVIDQESYEKLSHPIKHFRSLSARIESSKDVTVVPIEATNLIEMFLDSEKWKNLFPSIVNKATTIHMLGSELPIKENCNVLQVVTWIEHVEIDHKPDTHPMYRDLLCGGSSGYGAKRWIVTLERMCERMALSSILSIPATDWSEAIKTGEGRRSVMKLGERMLKNFNEMLTMSGKVDFPQHSKCGVRISLRVNNEAGQPHGLVVSAATCLSIPHTPLQVFNALRSTDTRHQWDVLCDGNRVSEIAHVFTGSSETNHLTILRPQKTQNSGISMPQFSLKDDMVMLQDCYMDALGGMIAYAPLDLNAMNITASGKVDPARIPILPSGFTISRDGQQSMEAEDGGTLLSLVFQIFVSDEIDRMKEVNEKSVAIVSALVSSTI</sequence>
<dbReference type="InterPro" id="IPR042160">
    <property type="entry name" value="HD-Zip_IV"/>
</dbReference>
<keyword evidence="1" id="KW-0805">Transcription regulation</keyword>
<dbReference type="SUPFAM" id="SSF55961">
    <property type="entry name" value="Bet v1-like"/>
    <property type="match status" value="1"/>
</dbReference>
<evidence type="ECO:0000313" key="7">
    <source>
        <dbReference type="EMBL" id="CAH2079756.1"/>
    </source>
</evidence>
<dbReference type="GO" id="GO:0003677">
    <property type="term" value="F:DNA binding"/>
    <property type="evidence" value="ECO:0007669"/>
    <property type="project" value="UniProtKB-KW"/>
</dbReference>
<evidence type="ECO:0000256" key="1">
    <source>
        <dbReference type="ARBA" id="ARBA00023015"/>
    </source>
</evidence>
<dbReference type="InterPro" id="IPR002913">
    <property type="entry name" value="START_lipid-bd_dom"/>
</dbReference>
<dbReference type="InterPro" id="IPR057993">
    <property type="entry name" value="HD-Zip_IV_C"/>
</dbReference>
<proteinExistence type="predicted"/>
<keyword evidence="2" id="KW-0238">DNA-binding</keyword>
<dbReference type="Pfam" id="PF25797">
    <property type="entry name" value="PDF2_C"/>
    <property type="match status" value="1"/>
</dbReference>
<name>A0AAU9T8T6_THLAR</name>
<evidence type="ECO:0000256" key="4">
    <source>
        <dbReference type="ARBA" id="ARBA00023163"/>
    </source>
</evidence>
<dbReference type="GO" id="GO:0008289">
    <property type="term" value="F:lipid binding"/>
    <property type="evidence" value="ECO:0007669"/>
    <property type="project" value="InterPro"/>
</dbReference>
<dbReference type="PROSITE" id="PS50848">
    <property type="entry name" value="START"/>
    <property type="match status" value="1"/>
</dbReference>
<reference evidence="7 8" key="1">
    <citation type="submission" date="2022-03" db="EMBL/GenBank/DDBJ databases">
        <authorList>
            <person name="Nunn A."/>
            <person name="Chopra R."/>
            <person name="Nunn A."/>
            <person name="Contreras Garrido A."/>
        </authorList>
    </citation>
    <scope>NUCLEOTIDE SEQUENCE [LARGE SCALE GENOMIC DNA]</scope>
</reference>
<feature type="domain" description="START" evidence="6">
    <location>
        <begin position="1"/>
        <end position="118"/>
    </location>
</feature>
<evidence type="ECO:0000256" key="2">
    <source>
        <dbReference type="ARBA" id="ARBA00023125"/>
    </source>
</evidence>
<accession>A0AAU9T8T6</accession>
<keyword evidence="4" id="KW-0804">Transcription</keyword>
<evidence type="ECO:0000313" key="8">
    <source>
        <dbReference type="Proteomes" id="UP000836841"/>
    </source>
</evidence>
<evidence type="ECO:0000259" key="6">
    <source>
        <dbReference type="PROSITE" id="PS50848"/>
    </source>
</evidence>
<dbReference type="EMBL" id="OU466863">
    <property type="protein sequence ID" value="CAH2079756.1"/>
    <property type="molecule type" value="Genomic_DNA"/>
</dbReference>